<dbReference type="Pfam" id="PF13393">
    <property type="entry name" value="tRNA-synt_His"/>
    <property type="match status" value="1"/>
</dbReference>
<evidence type="ECO:0000256" key="5">
    <source>
        <dbReference type="ARBA" id="ARBA00020397"/>
    </source>
</evidence>
<comment type="similarity">
    <text evidence="3 8">Belongs to the class-II aminoacyl-tRNA synthetase family. HisZ subfamily.</text>
</comment>
<evidence type="ECO:0000256" key="9">
    <source>
        <dbReference type="PIRSR" id="PIRSR001549-1"/>
    </source>
</evidence>
<feature type="binding site" evidence="9">
    <location>
        <begin position="272"/>
        <end position="273"/>
    </location>
    <ligand>
        <name>L-histidine</name>
        <dbReference type="ChEBI" id="CHEBI:57595"/>
    </ligand>
</feature>
<dbReference type="RefSeq" id="WP_013174796.1">
    <property type="nucleotide sequence ID" value="NC_014220.1"/>
</dbReference>
<dbReference type="InterPro" id="IPR045864">
    <property type="entry name" value="aa-tRNA-synth_II/BPL/LPL"/>
</dbReference>
<dbReference type="PANTHER" id="PTHR43707:SF1">
    <property type="entry name" value="HISTIDINE--TRNA LIGASE, MITOCHONDRIAL-RELATED"/>
    <property type="match status" value="1"/>
</dbReference>
<dbReference type="InterPro" id="IPR006195">
    <property type="entry name" value="aa-tRNA-synth_II"/>
</dbReference>
<name>D7CL09_SYNLT</name>
<reference evidence="12" key="1">
    <citation type="journal article" date="2010" name="Stand. Genomic Sci.">
        <title>Complete genome sequence of Syntrophothermus lipocalidus type strain (TGB-C1T).</title>
        <authorList>
            <consortium name="US DOE Joint Genome Institute (JGI-PGF)"/>
            <person name="Djao O."/>
            <person name="Zhang X."/>
            <person name="Lucas S."/>
            <person name="Lapidus A."/>
            <person name="Glavina Del Rio T."/>
            <person name="Nolan M."/>
            <person name="Tice H."/>
            <person name="Cheng J."/>
            <person name="Han C."/>
            <person name="Tapia R."/>
            <person name="Goodwin L."/>
            <person name="Pitluck S."/>
            <person name="Liolios K."/>
            <person name="Ivanova N."/>
            <person name="Mavromatis K."/>
            <person name="Mikhailova N."/>
            <person name="Ovchinnikova G."/>
            <person name="Pati A."/>
            <person name="Brambilla E."/>
            <person name="Chen A."/>
            <person name="Palaniappan K."/>
            <person name="Land M."/>
            <person name="Hauser L."/>
            <person name="Chang Y."/>
            <person name="Jeffries C."/>
            <person name="Rohde M."/>
            <person name="Sikorski J."/>
            <person name="Spring S."/>
            <person name="Goker M."/>
            <person name="Detter J."/>
            <person name="Woyke T."/>
            <person name="Bristow J."/>
            <person name="Eisen J."/>
            <person name="Markowitz V."/>
            <person name="Hugenholtz P."/>
            <person name="Kyrpides N."/>
            <person name="Klenk H."/>
        </authorList>
    </citation>
    <scope>NUCLEOTIDE SEQUENCE [LARGE SCALE GENOMIC DNA]</scope>
    <source>
        <strain evidence="12">DSM 12680 / TGB-C1</strain>
    </source>
</reference>
<evidence type="ECO:0000259" key="10">
    <source>
        <dbReference type="PROSITE" id="PS50862"/>
    </source>
</evidence>
<dbReference type="eggNOG" id="COG3705">
    <property type="taxonomic scope" value="Bacteria"/>
</dbReference>
<gene>
    <name evidence="8" type="primary">hisZ</name>
    <name evidence="11" type="ordered locus">Slip_0610</name>
</gene>
<feature type="binding site" evidence="9">
    <location>
        <position position="127"/>
    </location>
    <ligand>
        <name>L-histidine</name>
        <dbReference type="ChEBI" id="CHEBI:57595"/>
    </ligand>
</feature>
<dbReference type="PROSITE" id="PS50862">
    <property type="entry name" value="AA_TRNA_LIGASE_II"/>
    <property type="match status" value="1"/>
</dbReference>
<dbReference type="InterPro" id="IPR004516">
    <property type="entry name" value="HisRS/HisZ"/>
</dbReference>
<evidence type="ECO:0000256" key="7">
    <source>
        <dbReference type="ARBA" id="ARBA00025246"/>
    </source>
</evidence>
<keyword evidence="11" id="KW-0436">Ligase</keyword>
<accession>D7CL09</accession>
<sequence>MKAKEIPPGFKDHVPREAKLKRIIEKKAADLFASWGYQEVITPTVEYLEVIQVADMNVDQQELFLFQNRDGRLLALRPDMTIPIARMASTKLRKDPLPLRLFYRANVFRHSLSQHGKYNEFWQIGVEMLGAGGERADAEVIALAVELMTCLGVEEFQLSLNNVKIFNQLLRKSGLAHEDENEIKRLVMNKDLVGLERKLSDLHLDSKLKETFIELPVLNGGLEILERLPDFSEWPEVMAGVEELKVLFRALRAFGVEDRVVIDLGVLRGLDYYTGVVFEGYSSNLGYPLLGGGRYDNVMGRYGWPNPATGFAVGVERVLLALGSMSAPTEPCCLVAGSDLTKVAETARRLRKEGRVVCLDVHGRSRDEVEAQGRQRGWELVWVDDK</sequence>
<evidence type="ECO:0000256" key="8">
    <source>
        <dbReference type="HAMAP-Rule" id="MF_00125"/>
    </source>
</evidence>
<evidence type="ECO:0000256" key="6">
    <source>
        <dbReference type="ARBA" id="ARBA00022490"/>
    </source>
</evidence>
<keyword evidence="8" id="KW-0028">Amino-acid biosynthesis</keyword>
<evidence type="ECO:0000256" key="4">
    <source>
        <dbReference type="ARBA" id="ARBA00011496"/>
    </source>
</evidence>
<feature type="binding site" evidence="9">
    <location>
        <position position="123"/>
    </location>
    <ligand>
        <name>L-histidine</name>
        <dbReference type="ChEBI" id="CHEBI:57595"/>
    </ligand>
</feature>
<evidence type="ECO:0000313" key="11">
    <source>
        <dbReference type="EMBL" id="ADI01394.1"/>
    </source>
</evidence>
<dbReference type="PANTHER" id="PTHR43707">
    <property type="entry name" value="HISTIDYL-TRNA SYNTHETASE"/>
    <property type="match status" value="1"/>
</dbReference>
<dbReference type="GO" id="GO:0006427">
    <property type="term" value="P:histidyl-tRNA aminoacylation"/>
    <property type="evidence" value="ECO:0007669"/>
    <property type="project" value="TreeGrafter"/>
</dbReference>
<dbReference type="GO" id="GO:0016740">
    <property type="term" value="F:transferase activity"/>
    <property type="evidence" value="ECO:0007669"/>
    <property type="project" value="UniProtKB-ARBA"/>
</dbReference>
<dbReference type="OrthoDB" id="9800814at2"/>
<dbReference type="SUPFAM" id="SSF55681">
    <property type="entry name" value="Class II aaRS and biotin synthetases"/>
    <property type="match status" value="1"/>
</dbReference>
<keyword evidence="8" id="KW-0368">Histidine biosynthesis</keyword>
<evidence type="ECO:0000313" key="12">
    <source>
        <dbReference type="Proteomes" id="UP000000378"/>
    </source>
</evidence>
<proteinExistence type="inferred from homology"/>
<feature type="domain" description="Aminoacyl-transfer RNA synthetases class-II family profile" evidence="10">
    <location>
        <begin position="1"/>
        <end position="331"/>
    </location>
</feature>
<comment type="pathway">
    <text evidence="2 8">Amino-acid biosynthesis; L-histidine biosynthesis; L-histidine from 5-phospho-alpha-D-ribose 1-diphosphate: step 1/9.</text>
</comment>
<dbReference type="Proteomes" id="UP000000378">
    <property type="component" value="Chromosome"/>
</dbReference>
<keyword evidence="12" id="KW-1185">Reference proteome</keyword>
<dbReference type="GO" id="GO:0005737">
    <property type="term" value="C:cytoplasm"/>
    <property type="evidence" value="ECO:0007669"/>
    <property type="project" value="UniProtKB-SubCell"/>
</dbReference>
<dbReference type="HAMAP" id="MF_00125">
    <property type="entry name" value="HisZ"/>
    <property type="match status" value="1"/>
</dbReference>
<dbReference type="InterPro" id="IPR004517">
    <property type="entry name" value="HisZ"/>
</dbReference>
<dbReference type="PIRSF" id="PIRSF001549">
    <property type="entry name" value="His-tRNA_synth"/>
    <property type="match status" value="1"/>
</dbReference>
<protein>
    <recommendedName>
        <fullName evidence="5 8">ATP phosphoribosyltransferase regulatory subunit</fullName>
    </recommendedName>
</protein>
<evidence type="ECO:0000256" key="2">
    <source>
        <dbReference type="ARBA" id="ARBA00004667"/>
    </source>
</evidence>
<dbReference type="NCBIfam" id="TIGR00443">
    <property type="entry name" value="hisZ_biosyn_reg"/>
    <property type="match status" value="1"/>
</dbReference>
<feature type="binding site" evidence="9">
    <location>
        <position position="268"/>
    </location>
    <ligand>
        <name>L-histidine</name>
        <dbReference type="ChEBI" id="CHEBI:57595"/>
    </ligand>
</feature>
<feature type="binding site" evidence="9">
    <location>
        <begin position="79"/>
        <end position="81"/>
    </location>
    <ligand>
        <name>L-histidine</name>
        <dbReference type="ChEBI" id="CHEBI:57595"/>
    </ligand>
</feature>
<dbReference type="InterPro" id="IPR041715">
    <property type="entry name" value="HisRS-like_core"/>
</dbReference>
<comment type="subunit">
    <text evidence="4 8">Heteromultimer composed of HisG and HisZ subunits.</text>
</comment>
<keyword evidence="6 8" id="KW-0963">Cytoplasm</keyword>
<evidence type="ECO:0000256" key="1">
    <source>
        <dbReference type="ARBA" id="ARBA00004496"/>
    </source>
</evidence>
<evidence type="ECO:0000256" key="3">
    <source>
        <dbReference type="ARBA" id="ARBA00005539"/>
    </source>
</evidence>
<dbReference type="STRING" id="643648.Slip_0610"/>
<dbReference type="HOGENOM" id="CLU_025113_0_2_9"/>
<comment type="function">
    <text evidence="7 8">Required for the first step of histidine biosynthesis. May allow the feedback regulation of ATP phosphoribosyltransferase activity by histidine.</text>
</comment>
<feature type="binding site" evidence="9">
    <location>
        <position position="109"/>
    </location>
    <ligand>
        <name>L-histidine</name>
        <dbReference type="ChEBI" id="CHEBI:57595"/>
    </ligand>
</feature>
<dbReference type="KEGG" id="slp:Slip_0610"/>
<dbReference type="EMBL" id="CP002048">
    <property type="protein sequence ID" value="ADI01394.1"/>
    <property type="molecule type" value="Genomic_DNA"/>
</dbReference>
<dbReference type="Gene3D" id="3.30.930.10">
    <property type="entry name" value="Bira Bifunctional Protein, Domain 2"/>
    <property type="match status" value="1"/>
</dbReference>
<dbReference type="UniPathway" id="UPA00031">
    <property type="reaction ID" value="UER00006"/>
</dbReference>
<dbReference type="GO" id="GO:0004821">
    <property type="term" value="F:histidine-tRNA ligase activity"/>
    <property type="evidence" value="ECO:0007669"/>
    <property type="project" value="TreeGrafter"/>
</dbReference>
<dbReference type="GO" id="GO:0140096">
    <property type="term" value="F:catalytic activity, acting on a protein"/>
    <property type="evidence" value="ECO:0007669"/>
    <property type="project" value="UniProtKB-ARBA"/>
</dbReference>
<comment type="miscellaneous">
    <text evidence="8">This function is generally fulfilled by the C-terminal part of HisG, which is missing in some bacteria such as this one.</text>
</comment>
<dbReference type="CDD" id="cd00773">
    <property type="entry name" value="HisRS-like_core"/>
    <property type="match status" value="1"/>
</dbReference>
<reference evidence="11 12" key="2">
    <citation type="journal article" date="2010" name="Stand. Genomic Sci.">
        <title>Complete genome sequence of Syntrophothermus lipocalidus type strain (TGB-C1).</title>
        <authorList>
            <person name="Djao O.D."/>
            <person name="Zhang X."/>
            <person name="Lucas S."/>
            <person name="Lapidus A."/>
            <person name="Del Rio T.G."/>
            <person name="Nolan M."/>
            <person name="Tice H."/>
            <person name="Cheng J.F."/>
            <person name="Han C."/>
            <person name="Tapia R."/>
            <person name="Goodwin L."/>
            <person name="Pitluck S."/>
            <person name="Liolios K."/>
            <person name="Ivanova N."/>
            <person name="Mavromatis K."/>
            <person name="Mikhailova N."/>
            <person name="Ovchinnikova G."/>
            <person name="Pati A."/>
            <person name="Brambilla E."/>
            <person name="Chen A."/>
            <person name="Palaniappan K."/>
            <person name="Land M."/>
            <person name="Hauser L."/>
            <person name="Chang Y.J."/>
            <person name="Jeffries C.D."/>
            <person name="Rohde M."/>
            <person name="Sikorski J."/>
            <person name="Spring S."/>
            <person name="Goker M."/>
            <person name="Detter J.C."/>
            <person name="Woyke T."/>
            <person name="Bristow J."/>
            <person name="Eisen J.A."/>
            <person name="Markowitz V."/>
            <person name="Hugenholtz P."/>
            <person name="Kyrpides N.C."/>
            <person name="Klenk H.P."/>
        </authorList>
    </citation>
    <scope>NUCLEOTIDE SEQUENCE [LARGE SCALE GENOMIC DNA]</scope>
    <source>
        <strain evidence="12">DSM 12680 / TGB-C1</strain>
    </source>
</reference>
<dbReference type="AlphaFoldDB" id="D7CL09"/>
<comment type="subcellular location">
    <subcellularLocation>
        <location evidence="1 8">Cytoplasm</location>
    </subcellularLocation>
</comment>
<dbReference type="GO" id="GO:0000105">
    <property type="term" value="P:L-histidine biosynthetic process"/>
    <property type="evidence" value="ECO:0007669"/>
    <property type="project" value="UniProtKB-UniRule"/>
</dbReference>
<organism evidence="11 12">
    <name type="scientific">Syntrophothermus lipocalidus (strain DSM 12680 / TGB-C1)</name>
    <dbReference type="NCBI Taxonomy" id="643648"/>
    <lineage>
        <taxon>Bacteria</taxon>
        <taxon>Bacillati</taxon>
        <taxon>Bacillota</taxon>
        <taxon>Clostridia</taxon>
        <taxon>Eubacteriales</taxon>
        <taxon>Syntrophomonadaceae</taxon>
        <taxon>Syntrophothermus</taxon>
    </lineage>
</organism>